<name>A0ABW5XUD5_9SPHI</name>
<sequence>MKKPIISCLLIIIGLLVVLTFSLCKKTDKDVYTAEAKIYNSGPIALDGCGWFLRIDSTKEYSPVTLPEDFMVGQGMKVTVRYRPLNTTFQCGWGAKLKQIEILDIKRKDPIALPTEATVINAGLTGADGCGWLLKVDTTFYSPNNLPEKYRKDNLKVKMAFIKTNFKYQCGVGANLQYFRIDLRDIQPGQ</sequence>
<keyword evidence="2" id="KW-1185">Reference proteome</keyword>
<organism evidence="1 2">
    <name type="scientific">Mucilaginibacter antarcticus</name>
    <dbReference type="NCBI Taxonomy" id="1855725"/>
    <lineage>
        <taxon>Bacteria</taxon>
        <taxon>Pseudomonadati</taxon>
        <taxon>Bacteroidota</taxon>
        <taxon>Sphingobacteriia</taxon>
        <taxon>Sphingobacteriales</taxon>
        <taxon>Sphingobacteriaceae</taxon>
        <taxon>Mucilaginibacter</taxon>
    </lineage>
</organism>
<accession>A0ABW5XUD5</accession>
<dbReference type="Proteomes" id="UP001597601">
    <property type="component" value="Unassembled WGS sequence"/>
</dbReference>
<comment type="caution">
    <text evidence="1">The sequence shown here is derived from an EMBL/GenBank/DDBJ whole genome shotgun (WGS) entry which is preliminary data.</text>
</comment>
<evidence type="ECO:0000313" key="1">
    <source>
        <dbReference type="EMBL" id="MFD2866563.1"/>
    </source>
</evidence>
<dbReference type="EMBL" id="JBHUON010000029">
    <property type="protein sequence ID" value="MFD2866563.1"/>
    <property type="molecule type" value="Genomic_DNA"/>
</dbReference>
<proteinExistence type="predicted"/>
<protein>
    <submittedName>
        <fullName evidence="1">Uncharacterized protein</fullName>
    </submittedName>
</protein>
<reference evidence="2" key="1">
    <citation type="journal article" date="2019" name="Int. J. Syst. Evol. Microbiol.">
        <title>The Global Catalogue of Microorganisms (GCM) 10K type strain sequencing project: providing services to taxonomists for standard genome sequencing and annotation.</title>
        <authorList>
            <consortium name="The Broad Institute Genomics Platform"/>
            <consortium name="The Broad Institute Genome Sequencing Center for Infectious Disease"/>
            <person name="Wu L."/>
            <person name="Ma J."/>
        </authorList>
    </citation>
    <scope>NUCLEOTIDE SEQUENCE [LARGE SCALE GENOMIC DNA]</scope>
    <source>
        <strain evidence="2">KCTC 52232</strain>
    </source>
</reference>
<gene>
    <name evidence="1" type="ORF">ACFSYC_17840</name>
</gene>
<evidence type="ECO:0000313" key="2">
    <source>
        <dbReference type="Proteomes" id="UP001597601"/>
    </source>
</evidence>
<dbReference type="RefSeq" id="WP_377130205.1">
    <property type="nucleotide sequence ID" value="NZ_JBHUHN010000001.1"/>
</dbReference>